<keyword evidence="6" id="KW-1185">Reference proteome</keyword>
<dbReference type="InterPro" id="IPR011711">
    <property type="entry name" value="GntR_C"/>
</dbReference>
<gene>
    <name evidence="5" type="ORF">WG926_05455</name>
</gene>
<dbReference type="InterPro" id="IPR036390">
    <property type="entry name" value="WH_DNA-bd_sf"/>
</dbReference>
<dbReference type="Gene3D" id="1.10.10.10">
    <property type="entry name" value="Winged helix-like DNA-binding domain superfamily/Winged helix DNA-binding domain"/>
    <property type="match status" value="1"/>
</dbReference>
<accession>A0ABU9YGG5</accession>
<organism evidence="5 6">
    <name type="scientific">Tistrella arctica</name>
    <dbReference type="NCBI Taxonomy" id="3133430"/>
    <lineage>
        <taxon>Bacteria</taxon>
        <taxon>Pseudomonadati</taxon>
        <taxon>Pseudomonadota</taxon>
        <taxon>Alphaproteobacteria</taxon>
        <taxon>Geminicoccales</taxon>
        <taxon>Geminicoccaceae</taxon>
        <taxon>Tistrella</taxon>
    </lineage>
</organism>
<reference evidence="5 6" key="1">
    <citation type="submission" date="2024-03" db="EMBL/GenBank/DDBJ databases">
        <title>High-quality draft genome sequencing of Tistrella sp. BH-R2-4.</title>
        <authorList>
            <person name="Dong C."/>
        </authorList>
    </citation>
    <scope>NUCLEOTIDE SEQUENCE [LARGE SCALE GENOMIC DNA]</scope>
    <source>
        <strain evidence="5 6">BH-R2-4</strain>
    </source>
</reference>
<dbReference type="SMART" id="SM00345">
    <property type="entry name" value="HTH_GNTR"/>
    <property type="match status" value="1"/>
</dbReference>
<evidence type="ECO:0000256" key="2">
    <source>
        <dbReference type="ARBA" id="ARBA00023125"/>
    </source>
</evidence>
<dbReference type="Gene3D" id="1.20.120.530">
    <property type="entry name" value="GntR ligand-binding domain-like"/>
    <property type="match status" value="1"/>
</dbReference>
<keyword evidence="1" id="KW-0805">Transcription regulation</keyword>
<proteinExistence type="predicted"/>
<dbReference type="SMART" id="SM00895">
    <property type="entry name" value="FCD"/>
    <property type="match status" value="1"/>
</dbReference>
<dbReference type="InterPro" id="IPR008920">
    <property type="entry name" value="TF_FadR/GntR_C"/>
</dbReference>
<evidence type="ECO:0000256" key="1">
    <source>
        <dbReference type="ARBA" id="ARBA00023015"/>
    </source>
</evidence>
<dbReference type="Pfam" id="PF07729">
    <property type="entry name" value="FCD"/>
    <property type="match status" value="1"/>
</dbReference>
<dbReference type="EMBL" id="JBBKTW010000002">
    <property type="protein sequence ID" value="MEN2987740.1"/>
    <property type="molecule type" value="Genomic_DNA"/>
</dbReference>
<dbReference type="RefSeq" id="WP_345932475.1">
    <property type="nucleotide sequence ID" value="NZ_JBBKTV010000003.1"/>
</dbReference>
<dbReference type="PANTHER" id="PTHR43537">
    <property type="entry name" value="TRANSCRIPTIONAL REGULATOR, GNTR FAMILY"/>
    <property type="match status" value="1"/>
</dbReference>
<dbReference type="Proteomes" id="UP001413721">
    <property type="component" value="Unassembled WGS sequence"/>
</dbReference>
<evidence type="ECO:0000313" key="5">
    <source>
        <dbReference type="EMBL" id="MEN2987740.1"/>
    </source>
</evidence>
<feature type="domain" description="HTH gntR-type" evidence="4">
    <location>
        <begin position="14"/>
        <end position="81"/>
    </location>
</feature>
<dbReference type="SUPFAM" id="SSF48008">
    <property type="entry name" value="GntR ligand-binding domain-like"/>
    <property type="match status" value="1"/>
</dbReference>
<name>A0ABU9YGG5_9PROT</name>
<dbReference type="InterPro" id="IPR000524">
    <property type="entry name" value="Tscrpt_reg_HTH_GntR"/>
</dbReference>
<protein>
    <submittedName>
        <fullName evidence="5">FCD domain-containing protein</fullName>
    </submittedName>
</protein>
<evidence type="ECO:0000313" key="6">
    <source>
        <dbReference type="Proteomes" id="UP001413721"/>
    </source>
</evidence>
<comment type="caution">
    <text evidence="5">The sequence shown here is derived from an EMBL/GenBank/DDBJ whole genome shotgun (WGS) entry which is preliminary data.</text>
</comment>
<dbReference type="PROSITE" id="PS50949">
    <property type="entry name" value="HTH_GNTR"/>
    <property type="match status" value="1"/>
</dbReference>
<dbReference type="InterPro" id="IPR036388">
    <property type="entry name" value="WH-like_DNA-bd_sf"/>
</dbReference>
<evidence type="ECO:0000256" key="3">
    <source>
        <dbReference type="ARBA" id="ARBA00023163"/>
    </source>
</evidence>
<dbReference type="Pfam" id="PF00392">
    <property type="entry name" value="GntR"/>
    <property type="match status" value="1"/>
</dbReference>
<evidence type="ECO:0000259" key="4">
    <source>
        <dbReference type="PROSITE" id="PS50949"/>
    </source>
</evidence>
<dbReference type="PANTHER" id="PTHR43537:SF20">
    <property type="entry name" value="HTH-TYPE TRANSCRIPTIONAL REPRESSOR GLAR"/>
    <property type="match status" value="1"/>
</dbReference>
<keyword evidence="2" id="KW-0238">DNA-binding</keyword>
<dbReference type="SUPFAM" id="SSF46785">
    <property type="entry name" value="Winged helix' DNA-binding domain"/>
    <property type="match status" value="1"/>
</dbReference>
<sequence length="241" mass="27314">MDKRLPAGPAPEEKTHAERAYRLMREEVVTGALAPGLKLKIEMLRDRYQIGAGPLREALARLSGEHLVTMLGQRGFVVAPMSVTDAREIGHLRKIFEADALGQSIPAGDVAWEERVITTYHRLERIELSDRQGVEQMAEWERLNHDFHEALVAACASTWLLRMRAMMFRHHERYRRLSRAKTVMTRDIHLEHRALLDAALDRDVDRAADVIRRHIEHTTQAVVRALDENGDLQAPAGAAAT</sequence>
<keyword evidence="3" id="KW-0804">Transcription</keyword>